<feature type="region of interest" description="Disordered" evidence="6">
    <location>
        <begin position="133"/>
        <end position="152"/>
    </location>
</feature>
<dbReference type="EMBL" id="MN740291">
    <property type="protein sequence ID" value="QHT98247.1"/>
    <property type="molecule type" value="Genomic_DNA"/>
</dbReference>
<sequence length="190" mass="22710">MTSEDSHALQECDHRFHTNCILKWFRSKQETCPLCREPPLVKLKAPDIFHRAKTLIQKEKDGLTSDSFVKDRINVISESERIRLIHEKDLLQHKELFKNVIKPRKEDLRRQYRILRTQFKDKSSPILKQLDEMDEKEHAERRRIKKSISQEQKKKRQALRDIGLHNIETLEAARPDRVYNFGVIYNVDVL</sequence>
<dbReference type="SUPFAM" id="SSF57850">
    <property type="entry name" value="RING/U-box"/>
    <property type="match status" value="1"/>
</dbReference>
<dbReference type="InterPro" id="IPR001841">
    <property type="entry name" value="Znf_RING"/>
</dbReference>
<organism evidence="8">
    <name type="scientific">viral metagenome</name>
    <dbReference type="NCBI Taxonomy" id="1070528"/>
    <lineage>
        <taxon>unclassified sequences</taxon>
        <taxon>metagenomes</taxon>
        <taxon>organismal metagenomes</taxon>
    </lineage>
</organism>
<dbReference type="CDD" id="cd16448">
    <property type="entry name" value="RING-H2"/>
    <property type="match status" value="1"/>
</dbReference>
<comment type="pathway">
    <text evidence="1">Protein modification; protein ubiquitination.</text>
</comment>
<protein>
    <recommendedName>
        <fullName evidence="7">RING-type domain-containing protein</fullName>
    </recommendedName>
</protein>
<keyword evidence="3" id="KW-0863">Zinc-finger</keyword>
<evidence type="ECO:0000313" key="8">
    <source>
        <dbReference type="EMBL" id="QHT98247.1"/>
    </source>
</evidence>
<evidence type="ECO:0000256" key="6">
    <source>
        <dbReference type="SAM" id="MobiDB-lite"/>
    </source>
</evidence>
<keyword evidence="5" id="KW-0862">Zinc</keyword>
<evidence type="ECO:0000256" key="4">
    <source>
        <dbReference type="ARBA" id="ARBA00022786"/>
    </source>
</evidence>
<dbReference type="InterPro" id="IPR013083">
    <property type="entry name" value="Znf_RING/FYVE/PHD"/>
</dbReference>
<keyword evidence="2" id="KW-0479">Metal-binding</keyword>
<evidence type="ECO:0000256" key="3">
    <source>
        <dbReference type="ARBA" id="ARBA00022771"/>
    </source>
</evidence>
<dbReference type="PROSITE" id="PS50089">
    <property type="entry name" value="ZF_RING_2"/>
    <property type="match status" value="1"/>
</dbReference>
<evidence type="ECO:0000256" key="1">
    <source>
        <dbReference type="ARBA" id="ARBA00004906"/>
    </source>
</evidence>
<dbReference type="Gene3D" id="3.30.40.10">
    <property type="entry name" value="Zinc/RING finger domain, C3HC4 (zinc finger)"/>
    <property type="match status" value="1"/>
</dbReference>
<dbReference type="Pfam" id="PF12678">
    <property type="entry name" value="zf-rbx1"/>
    <property type="match status" value="1"/>
</dbReference>
<dbReference type="GO" id="GO:0016567">
    <property type="term" value="P:protein ubiquitination"/>
    <property type="evidence" value="ECO:0007669"/>
    <property type="project" value="TreeGrafter"/>
</dbReference>
<name>A0A6C0J2R8_9ZZZZ</name>
<dbReference type="GO" id="GO:0061630">
    <property type="term" value="F:ubiquitin protein ligase activity"/>
    <property type="evidence" value="ECO:0007669"/>
    <property type="project" value="TreeGrafter"/>
</dbReference>
<reference evidence="8" key="1">
    <citation type="journal article" date="2020" name="Nature">
        <title>Giant virus diversity and host interactions through global metagenomics.</title>
        <authorList>
            <person name="Schulz F."/>
            <person name="Roux S."/>
            <person name="Paez-Espino D."/>
            <person name="Jungbluth S."/>
            <person name="Walsh D.A."/>
            <person name="Denef V.J."/>
            <person name="McMahon K.D."/>
            <person name="Konstantinidis K.T."/>
            <person name="Eloe-Fadrosh E.A."/>
            <person name="Kyrpides N.C."/>
            <person name="Woyke T."/>
        </authorList>
    </citation>
    <scope>NUCLEOTIDE SEQUENCE</scope>
    <source>
        <strain evidence="8">GVMAG-M-3300025626-8</strain>
    </source>
</reference>
<accession>A0A6C0J2R8</accession>
<feature type="domain" description="RING-type" evidence="7">
    <location>
        <begin position="11"/>
        <end position="36"/>
    </location>
</feature>
<dbReference type="GO" id="GO:0008270">
    <property type="term" value="F:zinc ion binding"/>
    <property type="evidence" value="ECO:0007669"/>
    <property type="project" value="UniProtKB-KW"/>
</dbReference>
<dbReference type="AlphaFoldDB" id="A0A6C0J2R8"/>
<evidence type="ECO:0000256" key="2">
    <source>
        <dbReference type="ARBA" id="ARBA00022723"/>
    </source>
</evidence>
<dbReference type="InterPro" id="IPR024766">
    <property type="entry name" value="Znf_RING_H2"/>
</dbReference>
<evidence type="ECO:0000256" key="5">
    <source>
        <dbReference type="ARBA" id="ARBA00022833"/>
    </source>
</evidence>
<proteinExistence type="predicted"/>
<dbReference type="PANTHER" id="PTHR45969:SF69">
    <property type="entry name" value="FINGER DOMAIN PROTEIN, PUTATIVE (AFU_ORTHOLOGUE AFUA_3G12190)-RELATED"/>
    <property type="match status" value="1"/>
</dbReference>
<keyword evidence="4" id="KW-0833">Ubl conjugation pathway</keyword>
<dbReference type="PANTHER" id="PTHR45969">
    <property type="entry name" value="RING ZINC FINGER PROTEIN-RELATED"/>
    <property type="match status" value="1"/>
</dbReference>
<evidence type="ECO:0000259" key="7">
    <source>
        <dbReference type="PROSITE" id="PS50089"/>
    </source>
</evidence>